<feature type="region of interest" description="Disordered" evidence="6">
    <location>
        <begin position="91"/>
        <end position="112"/>
    </location>
</feature>
<dbReference type="PANTHER" id="PTHR47338">
    <property type="entry name" value="ZN(II)2CYS6 TRANSCRIPTION FACTOR (EUROFUNG)-RELATED"/>
    <property type="match status" value="1"/>
</dbReference>
<dbReference type="SUPFAM" id="SSF57701">
    <property type="entry name" value="Zn2/Cys6 DNA-binding domain"/>
    <property type="match status" value="1"/>
</dbReference>
<dbReference type="GO" id="GO:0003677">
    <property type="term" value="F:DNA binding"/>
    <property type="evidence" value="ECO:0007669"/>
    <property type="project" value="InterPro"/>
</dbReference>
<evidence type="ECO:0000256" key="3">
    <source>
        <dbReference type="ARBA" id="ARBA00023015"/>
    </source>
</evidence>
<dbReference type="PANTHER" id="PTHR47338:SF5">
    <property type="entry name" value="ZN(II)2CYS6 TRANSCRIPTION FACTOR (EUROFUNG)"/>
    <property type="match status" value="1"/>
</dbReference>
<evidence type="ECO:0000259" key="7">
    <source>
        <dbReference type="PROSITE" id="PS50048"/>
    </source>
</evidence>
<dbReference type="EMBL" id="KQ965746">
    <property type="protein sequence ID" value="KXS17509.1"/>
    <property type="molecule type" value="Genomic_DNA"/>
</dbReference>
<protein>
    <recommendedName>
        <fullName evidence="7">Zn(2)-C6 fungal-type domain-containing protein</fullName>
    </recommendedName>
</protein>
<feature type="region of interest" description="Disordered" evidence="6">
    <location>
        <begin position="638"/>
        <end position="666"/>
    </location>
</feature>
<keyword evidence="2" id="KW-0479">Metal-binding</keyword>
<dbReference type="GO" id="GO:0006351">
    <property type="term" value="P:DNA-templated transcription"/>
    <property type="evidence" value="ECO:0007669"/>
    <property type="project" value="InterPro"/>
</dbReference>
<dbReference type="InterPro" id="IPR050815">
    <property type="entry name" value="TF_fung"/>
</dbReference>
<dbReference type="CDD" id="cd12148">
    <property type="entry name" value="fungal_TF_MHR"/>
    <property type="match status" value="1"/>
</dbReference>
<dbReference type="SMART" id="SM00066">
    <property type="entry name" value="GAL4"/>
    <property type="match status" value="1"/>
</dbReference>
<evidence type="ECO:0000313" key="9">
    <source>
        <dbReference type="Proteomes" id="UP000070544"/>
    </source>
</evidence>
<keyword evidence="9" id="KW-1185">Reference proteome</keyword>
<dbReference type="InterPro" id="IPR007219">
    <property type="entry name" value="XnlR_reg_dom"/>
</dbReference>
<keyword evidence="3" id="KW-0805">Transcription regulation</keyword>
<accession>A0A139AL36</accession>
<dbReference type="GO" id="GO:0000981">
    <property type="term" value="F:DNA-binding transcription factor activity, RNA polymerase II-specific"/>
    <property type="evidence" value="ECO:0007669"/>
    <property type="project" value="InterPro"/>
</dbReference>
<evidence type="ECO:0000313" key="8">
    <source>
        <dbReference type="EMBL" id="KXS17509.1"/>
    </source>
</evidence>
<dbReference type="InterPro" id="IPR001138">
    <property type="entry name" value="Zn2Cys6_DnaBD"/>
</dbReference>
<evidence type="ECO:0000256" key="1">
    <source>
        <dbReference type="ARBA" id="ARBA00004123"/>
    </source>
</evidence>
<feature type="region of interest" description="Disordered" evidence="6">
    <location>
        <begin position="883"/>
        <end position="903"/>
    </location>
</feature>
<dbReference type="Proteomes" id="UP000070544">
    <property type="component" value="Unassembled WGS sequence"/>
</dbReference>
<feature type="compositionally biased region" description="Low complexity" evidence="6">
    <location>
        <begin position="646"/>
        <end position="664"/>
    </location>
</feature>
<feature type="domain" description="Zn(2)-C6 fungal-type" evidence="7">
    <location>
        <begin position="60"/>
        <end position="89"/>
    </location>
</feature>
<keyword evidence="4" id="KW-0804">Transcription</keyword>
<proteinExistence type="predicted"/>
<evidence type="ECO:0000256" key="4">
    <source>
        <dbReference type="ARBA" id="ARBA00023163"/>
    </source>
</evidence>
<dbReference type="AlphaFoldDB" id="A0A139AL36"/>
<dbReference type="GO" id="GO:0005634">
    <property type="term" value="C:nucleus"/>
    <property type="evidence" value="ECO:0007669"/>
    <property type="project" value="UniProtKB-SubCell"/>
</dbReference>
<dbReference type="GO" id="GO:0008270">
    <property type="term" value="F:zinc ion binding"/>
    <property type="evidence" value="ECO:0007669"/>
    <property type="project" value="InterPro"/>
</dbReference>
<dbReference type="InterPro" id="IPR036864">
    <property type="entry name" value="Zn2-C6_fun-type_DNA-bd_sf"/>
</dbReference>
<feature type="region of interest" description="Disordered" evidence="6">
    <location>
        <begin position="1"/>
        <end position="51"/>
    </location>
</feature>
<feature type="compositionally biased region" description="Low complexity" evidence="6">
    <location>
        <begin position="162"/>
        <end position="173"/>
    </location>
</feature>
<dbReference type="Pfam" id="PF00172">
    <property type="entry name" value="Zn_clus"/>
    <property type="match status" value="1"/>
</dbReference>
<dbReference type="Pfam" id="PF04082">
    <property type="entry name" value="Fungal_trans"/>
    <property type="match status" value="1"/>
</dbReference>
<feature type="compositionally biased region" description="Polar residues" evidence="6">
    <location>
        <begin position="180"/>
        <end position="191"/>
    </location>
</feature>
<dbReference type="PROSITE" id="PS50048">
    <property type="entry name" value="ZN2_CY6_FUNGAL_2"/>
    <property type="match status" value="1"/>
</dbReference>
<dbReference type="Gene3D" id="4.10.240.10">
    <property type="entry name" value="Zn(2)-C6 fungal-type DNA-binding domain"/>
    <property type="match status" value="1"/>
</dbReference>
<keyword evidence="5" id="KW-0539">Nucleus</keyword>
<name>A0A139AL36_GONPJ</name>
<comment type="subcellular location">
    <subcellularLocation>
        <location evidence="1">Nucleus</location>
    </subcellularLocation>
</comment>
<evidence type="ECO:0000256" key="2">
    <source>
        <dbReference type="ARBA" id="ARBA00022723"/>
    </source>
</evidence>
<reference evidence="8 9" key="1">
    <citation type="journal article" date="2015" name="Genome Biol. Evol.">
        <title>Phylogenomic analyses indicate that early fungi evolved digesting cell walls of algal ancestors of land plants.</title>
        <authorList>
            <person name="Chang Y."/>
            <person name="Wang S."/>
            <person name="Sekimoto S."/>
            <person name="Aerts A.L."/>
            <person name="Choi C."/>
            <person name="Clum A."/>
            <person name="LaButti K.M."/>
            <person name="Lindquist E.A."/>
            <person name="Yee Ngan C."/>
            <person name="Ohm R.A."/>
            <person name="Salamov A.A."/>
            <person name="Grigoriev I.V."/>
            <person name="Spatafora J.W."/>
            <person name="Berbee M.L."/>
        </authorList>
    </citation>
    <scope>NUCLEOTIDE SEQUENCE [LARGE SCALE GENOMIC DNA]</scope>
    <source>
        <strain evidence="8 9">JEL478</strain>
    </source>
</reference>
<organism evidence="8 9">
    <name type="scientific">Gonapodya prolifera (strain JEL478)</name>
    <name type="common">Monoblepharis prolifera</name>
    <dbReference type="NCBI Taxonomy" id="1344416"/>
    <lineage>
        <taxon>Eukaryota</taxon>
        <taxon>Fungi</taxon>
        <taxon>Fungi incertae sedis</taxon>
        <taxon>Chytridiomycota</taxon>
        <taxon>Chytridiomycota incertae sedis</taxon>
        <taxon>Monoblepharidomycetes</taxon>
        <taxon>Monoblepharidales</taxon>
        <taxon>Gonapodyaceae</taxon>
        <taxon>Gonapodya</taxon>
    </lineage>
</organism>
<evidence type="ECO:0000256" key="6">
    <source>
        <dbReference type="SAM" id="MobiDB-lite"/>
    </source>
</evidence>
<sequence length="903" mass="97934">MSFFRRSRQQETGTDGDGEGFETENAPFSGRSAYRSTEDPDFEPGSIGGAGRERIRITRACDPCHRKKLKCDGNFPCDRCHQGNRECTNDRLEAKRGPKKSGNVKRSITTPRTSQSSILAGAFGAFKGEVNAARGTVFGALKEGFRDAFHGTQGFRGGEGAGDSSAASSTSLSPVHPLSANLSSSSVGESSTADEFDDYEFQPMDDIPEYATGFLGEYWQAQEVALFNGAEDANGSSTGTANLPLVVLSDYDAAGMQFGNIDINAPPPYLEYTEAFLPPMDNEMDDVPSTALAESSINGPESSRTLNDAPVPELPNWQNPAMQIRLITLYALNVHPILSLLHLPTLNLHALPPHLFLSMLCIATRFLPLSMSSESMGDQLLDLASDLLAPALFKGTDPPDLSHVQAVLHLILYTATSESTARRNMATRLVSVAVSVARTLKLNTPSPSSSGQRSEQSASVASWIRQQSCLRAWWALVQMERLVAIVEDTPFQITDDEAEAPGYPVSDQIWDGVAAKPEGVEEQPMASESNRVLNLYQQLFKLTKSKQSNDSSMLAQHAWSNPGQTLQMLSPATSNLLSISLLQWYYDDRKFASTNAPVTVLNKTAIYNLCHLVVNTPRRSKMDELVANAISVLNDDASSGSPLPIASARSAPSTGSASSVSSGSTDRDVTSWLSTPKFQVAVQHANNIVSAVEQYIAQNPNLLELINDLNTHLENGPNPAPSPLAAFAIYYAALVQLAVLRYAGVFMSQGQNSSSASSATSTSLPMPESSVLAIFDTVRQINVLCLGLKVMGFWWRDSKTRCTWVEIELGWWLQLNKQQLIDQPSEMMASEPQPVADMRLTTDSDGMLHTQPQMAPAELSGKKQLAELTLDTLMLSELTDFGDELSSKQDSSPVLPQPSALLM</sequence>
<dbReference type="CDD" id="cd00067">
    <property type="entry name" value="GAL4"/>
    <property type="match status" value="1"/>
</dbReference>
<dbReference type="PROSITE" id="PS00463">
    <property type="entry name" value="ZN2_CY6_FUNGAL_1"/>
    <property type="match status" value="1"/>
</dbReference>
<gene>
    <name evidence="8" type="ORF">M427DRAFT_68344</name>
</gene>
<dbReference type="STRING" id="1344416.A0A139AL36"/>
<evidence type="ECO:0000256" key="5">
    <source>
        <dbReference type="ARBA" id="ARBA00023242"/>
    </source>
</evidence>
<feature type="region of interest" description="Disordered" evidence="6">
    <location>
        <begin position="152"/>
        <end position="193"/>
    </location>
</feature>
<dbReference type="OrthoDB" id="2123952at2759"/>